<evidence type="ECO:0000259" key="3">
    <source>
        <dbReference type="Pfam" id="PF05305"/>
    </source>
</evidence>
<gene>
    <name evidence="4" type="ORF">OWR29_25530</name>
</gene>
<feature type="domain" description="DUF732" evidence="3">
    <location>
        <begin position="54"/>
        <end position="123"/>
    </location>
</feature>
<evidence type="ECO:0000313" key="4">
    <source>
        <dbReference type="EMBL" id="MCY1141374.1"/>
    </source>
</evidence>
<proteinExistence type="predicted"/>
<dbReference type="Proteomes" id="UP001151002">
    <property type="component" value="Unassembled WGS sequence"/>
</dbReference>
<organism evidence="4 5">
    <name type="scientific">Paractinoplanes pyxinae</name>
    <dbReference type="NCBI Taxonomy" id="2997416"/>
    <lineage>
        <taxon>Bacteria</taxon>
        <taxon>Bacillati</taxon>
        <taxon>Actinomycetota</taxon>
        <taxon>Actinomycetes</taxon>
        <taxon>Micromonosporales</taxon>
        <taxon>Micromonosporaceae</taxon>
        <taxon>Paractinoplanes</taxon>
    </lineage>
</organism>
<feature type="compositionally biased region" description="Low complexity" evidence="1">
    <location>
        <begin position="29"/>
        <end position="48"/>
    </location>
</feature>
<comment type="caution">
    <text evidence="4">The sequence shown here is derived from an EMBL/GenBank/DDBJ whole genome shotgun (WGS) entry which is preliminary data.</text>
</comment>
<dbReference type="EMBL" id="JAPNTZ010000009">
    <property type="protein sequence ID" value="MCY1141374.1"/>
    <property type="molecule type" value="Genomic_DNA"/>
</dbReference>
<dbReference type="Pfam" id="PF05305">
    <property type="entry name" value="DUF732"/>
    <property type="match status" value="1"/>
</dbReference>
<feature type="signal peptide" evidence="2">
    <location>
        <begin position="1"/>
        <end position="17"/>
    </location>
</feature>
<name>A0ABT4B4G2_9ACTN</name>
<evidence type="ECO:0000256" key="1">
    <source>
        <dbReference type="SAM" id="MobiDB-lite"/>
    </source>
</evidence>
<reference evidence="4" key="1">
    <citation type="submission" date="2022-11" db="EMBL/GenBank/DDBJ databases">
        <authorList>
            <person name="Somphong A."/>
            <person name="Phongsopitanun W."/>
        </authorList>
    </citation>
    <scope>NUCLEOTIDE SEQUENCE</scope>
    <source>
        <strain evidence="4">Pm04-4</strain>
    </source>
</reference>
<keyword evidence="5" id="KW-1185">Reference proteome</keyword>
<protein>
    <submittedName>
        <fullName evidence="4">DUF732 domain-containing protein</fullName>
    </submittedName>
</protein>
<keyword evidence="2" id="KW-0732">Signal</keyword>
<dbReference type="RefSeq" id="WP_267565760.1">
    <property type="nucleotide sequence ID" value="NZ_JAPNTZ010000009.1"/>
</dbReference>
<feature type="chain" id="PRO_5046389487" evidence="2">
    <location>
        <begin position="18"/>
        <end position="123"/>
    </location>
</feature>
<feature type="region of interest" description="Disordered" evidence="1">
    <location>
        <begin position="20"/>
        <end position="50"/>
    </location>
</feature>
<dbReference type="PROSITE" id="PS51257">
    <property type="entry name" value="PROKAR_LIPOPROTEIN"/>
    <property type="match status" value="1"/>
</dbReference>
<sequence>MRARQVLVVAAALIALAGCGSGSKDSPEASSGQAATPTAGAGQGVAPAEQAARDKFVAELDAINADLAEKPERAVSRGRDICLDIDQGKTDAQVLRNAKLRFEATDEWAKEIIAAAKTHLCPS</sequence>
<evidence type="ECO:0000256" key="2">
    <source>
        <dbReference type="SAM" id="SignalP"/>
    </source>
</evidence>
<dbReference type="InterPro" id="IPR007969">
    <property type="entry name" value="DUF732"/>
</dbReference>
<evidence type="ECO:0000313" key="5">
    <source>
        <dbReference type="Proteomes" id="UP001151002"/>
    </source>
</evidence>
<accession>A0ABT4B4G2</accession>